<feature type="region of interest" description="Disordered" evidence="1">
    <location>
        <begin position="178"/>
        <end position="202"/>
    </location>
</feature>
<dbReference type="SUPFAM" id="SSF47203">
    <property type="entry name" value="Acyl-CoA dehydrogenase C-terminal domain-like"/>
    <property type="match status" value="1"/>
</dbReference>
<dbReference type="Gene3D" id="2.40.110.10">
    <property type="entry name" value="Butyryl-CoA Dehydrogenase, subunit A, domain 2"/>
    <property type="match status" value="1"/>
</dbReference>
<dbReference type="InterPro" id="IPR046373">
    <property type="entry name" value="Acyl-CoA_Oxase/DH_mid-dom_sf"/>
</dbReference>
<feature type="compositionally biased region" description="Gly residues" evidence="1">
    <location>
        <begin position="182"/>
        <end position="202"/>
    </location>
</feature>
<dbReference type="InterPro" id="IPR036250">
    <property type="entry name" value="AcylCo_DH-like_C"/>
</dbReference>
<dbReference type="EMBL" id="JBGBZA010000002">
    <property type="protein sequence ID" value="MEY9318399.1"/>
    <property type="molecule type" value="Genomic_DNA"/>
</dbReference>
<dbReference type="PANTHER" id="PTHR43884:SF12">
    <property type="entry name" value="ISOVALERYL-COA DEHYDROGENASE, MITOCHONDRIAL-RELATED"/>
    <property type="match status" value="1"/>
</dbReference>
<evidence type="ECO:0000313" key="3">
    <source>
        <dbReference type="EMBL" id="MEY9318399.1"/>
    </source>
</evidence>
<dbReference type="SUPFAM" id="SSF56645">
    <property type="entry name" value="Acyl-CoA dehydrogenase NM domain-like"/>
    <property type="match status" value="1"/>
</dbReference>
<evidence type="ECO:0000259" key="2">
    <source>
        <dbReference type="Pfam" id="PF02771"/>
    </source>
</evidence>
<dbReference type="RefSeq" id="WP_038375913.1">
    <property type="nucleotide sequence ID" value="NZ_CP126026.1"/>
</dbReference>
<evidence type="ECO:0000313" key="4">
    <source>
        <dbReference type="Proteomes" id="UP001565471"/>
    </source>
</evidence>
<accession>A0ABV4F4M6</accession>
<proteinExistence type="predicted"/>
<dbReference type="Gene3D" id="1.10.540.10">
    <property type="entry name" value="Acyl-CoA dehydrogenase/oxidase, N-terminal domain"/>
    <property type="match status" value="1"/>
</dbReference>
<comment type="caution">
    <text evidence="3">The sequence shown here is derived from an EMBL/GenBank/DDBJ whole genome shotgun (WGS) entry which is preliminary data.</text>
</comment>
<name>A0ABV4F4M6_BRAEL</name>
<protein>
    <submittedName>
        <fullName evidence="3">Alkylation response protein AidB-like acyl-CoA dehydrogenase</fullName>
    </submittedName>
</protein>
<reference evidence="3 4" key="1">
    <citation type="submission" date="2024-07" db="EMBL/GenBank/DDBJ databases">
        <title>Genomic Encyclopedia of Type Strains, Phase V (KMG-V): Genome sequencing to study the core and pangenomes of soil and plant-associated prokaryotes.</title>
        <authorList>
            <person name="Whitman W."/>
        </authorList>
    </citation>
    <scope>NUCLEOTIDE SEQUENCE [LARGE SCALE GENOMIC DNA]</scope>
    <source>
        <strain evidence="3 4">USDA 415</strain>
    </source>
</reference>
<feature type="domain" description="Acyl-CoA dehydrogenase/oxidase N-terminal" evidence="2">
    <location>
        <begin position="18"/>
        <end position="102"/>
    </location>
</feature>
<dbReference type="InterPro" id="IPR009100">
    <property type="entry name" value="AcylCoA_DH/oxidase_NM_dom_sf"/>
</dbReference>
<gene>
    <name evidence="3" type="ORF">ABIF29_005198</name>
</gene>
<dbReference type="InterPro" id="IPR013786">
    <property type="entry name" value="AcylCoA_DH/ox_N"/>
</dbReference>
<sequence length="399" mass="42947">MGSLALSRVAAQDPAPTIADEVARLARQELAPIAAAVDAGSVYPGEFLHRLGKVGAWSSHVPQEGPADLRWAIQSMAALGEVCGATAFMAWCQNTLVWYVANSTNMKLAARFGDCFSRGRVLGGTGLSNPMKSFFGIERLKLKGRKVEGGYIVRGALPWVSNLGPGHYFGTIFEREDEGTKGEPGGIASGEPGGIASGEPGGIARGEPASTVMFLADCSDPAITLTPCKPFLAMDGTGTYGVQFRDVFVPDELILAEPAAPFVKKIRAGFILLQAGMGLGLMKDCINIMDEVHAPLGHVNRYLPQQPLQFRELYAEFEKEAMALASDPYNADDSYWRRVVALRLRIGDASVAFAHAAMLHCGARGYLMSHRAQRRLREAYFVAIVTPATKQLRKMLADG</sequence>
<organism evidence="3 4">
    <name type="scientific">Bradyrhizobium elkanii</name>
    <dbReference type="NCBI Taxonomy" id="29448"/>
    <lineage>
        <taxon>Bacteria</taxon>
        <taxon>Pseudomonadati</taxon>
        <taxon>Pseudomonadota</taxon>
        <taxon>Alphaproteobacteria</taxon>
        <taxon>Hyphomicrobiales</taxon>
        <taxon>Nitrobacteraceae</taxon>
        <taxon>Bradyrhizobium</taxon>
    </lineage>
</organism>
<dbReference type="PANTHER" id="PTHR43884">
    <property type="entry name" value="ACYL-COA DEHYDROGENASE"/>
    <property type="match status" value="1"/>
</dbReference>
<keyword evidence="4" id="KW-1185">Reference proteome</keyword>
<dbReference type="Proteomes" id="UP001565471">
    <property type="component" value="Unassembled WGS sequence"/>
</dbReference>
<dbReference type="InterPro" id="IPR037069">
    <property type="entry name" value="AcylCoA_DH/ox_N_sf"/>
</dbReference>
<evidence type="ECO:0000256" key="1">
    <source>
        <dbReference type="SAM" id="MobiDB-lite"/>
    </source>
</evidence>
<dbReference type="Pfam" id="PF02771">
    <property type="entry name" value="Acyl-CoA_dh_N"/>
    <property type="match status" value="1"/>
</dbReference>